<keyword evidence="3 7" id="KW-0378">Hydrolase</keyword>
<comment type="similarity">
    <text evidence="2 7">Belongs to the glycosyl hydrolase 43 family.</text>
</comment>
<protein>
    <submittedName>
        <fullName evidence="9">Family 43 glycosylhydrolase</fullName>
    </submittedName>
</protein>
<keyword evidence="8" id="KW-0732">Signal</keyword>
<evidence type="ECO:0000256" key="4">
    <source>
        <dbReference type="ARBA" id="ARBA00023295"/>
    </source>
</evidence>
<evidence type="ECO:0000256" key="6">
    <source>
        <dbReference type="PIRSR" id="PIRSR606710-2"/>
    </source>
</evidence>
<dbReference type="Gene3D" id="2.115.10.20">
    <property type="entry name" value="Glycosyl hydrolase domain, family 43"/>
    <property type="match status" value="1"/>
</dbReference>
<proteinExistence type="inferred from homology"/>
<dbReference type="GO" id="GO:0005975">
    <property type="term" value="P:carbohydrate metabolic process"/>
    <property type="evidence" value="ECO:0007669"/>
    <property type="project" value="InterPro"/>
</dbReference>
<keyword evidence="10" id="KW-1185">Reference proteome</keyword>
<organism evidence="9 10">
    <name type="scientific">Echinicola soli</name>
    <dbReference type="NCBI Taxonomy" id="2591634"/>
    <lineage>
        <taxon>Bacteria</taxon>
        <taxon>Pseudomonadati</taxon>
        <taxon>Bacteroidota</taxon>
        <taxon>Cytophagia</taxon>
        <taxon>Cytophagales</taxon>
        <taxon>Cyclobacteriaceae</taxon>
        <taxon>Echinicola</taxon>
    </lineage>
</organism>
<dbReference type="AlphaFoldDB" id="A0A514CJC0"/>
<dbReference type="InterPro" id="IPR023296">
    <property type="entry name" value="Glyco_hydro_beta-prop_sf"/>
</dbReference>
<evidence type="ECO:0000256" key="5">
    <source>
        <dbReference type="PIRSR" id="PIRSR606710-1"/>
    </source>
</evidence>
<keyword evidence="4 7" id="KW-0326">Glycosidase</keyword>
<reference evidence="9 10" key="1">
    <citation type="submission" date="2019-06" db="EMBL/GenBank/DDBJ databases">
        <title>Echinicola alkalisoli sp. nov. isolated from saline soil.</title>
        <authorList>
            <person name="Sun J.-Q."/>
            <person name="Xu L."/>
        </authorList>
    </citation>
    <scope>NUCLEOTIDE SEQUENCE [LARGE SCALE GENOMIC DNA]</scope>
    <source>
        <strain evidence="9 10">LN3S3</strain>
    </source>
</reference>
<feature type="active site" description="Proton acceptor" evidence="5">
    <location>
        <position position="55"/>
    </location>
</feature>
<feature type="signal peptide" evidence="8">
    <location>
        <begin position="1"/>
        <end position="25"/>
    </location>
</feature>
<dbReference type="OrthoDB" id="9801455at2"/>
<dbReference type="CDD" id="cd18616">
    <property type="entry name" value="GH43_ABN-like"/>
    <property type="match status" value="1"/>
</dbReference>
<dbReference type="EMBL" id="CP041253">
    <property type="protein sequence ID" value="QDH79922.1"/>
    <property type="molecule type" value="Genomic_DNA"/>
</dbReference>
<evidence type="ECO:0000256" key="8">
    <source>
        <dbReference type="SAM" id="SignalP"/>
    </source>
</evidence>
<dbReference type="Pfam" id="PF04616">
    <property type="entry name" value="Glyco_hydro_43"/>
    <property type="match status" value="1"/>
</dbReference>
<evidence type="ECO:0000256" key="1">
    <source>
        <dbReference type="ARBA" id="ARBA00004834"/>
    </source>
</evidence>
<feature type="active site" description="Proton donor" evidence="5">
    <location>
        <position position="217"/>
    </location>
</feature>
<evidence type="ECO:0000256" key="2">
    <source>
        <dbReference type="ARBA" id="ARBA00009865"/>
    </source>
</evidence>
<evidence type="ECO:0000256" key="3">
    <source>
        <dbReference type="ARBA" id="ARBA00022801"/>
    </source>
</evidence>
<feature type="site" description="Important for catalytic activity, responsible for pKa modulation of the active site Glu and correct orientation of both the proton donor and substrate" evidence="6">
    <location>
        <position position="172"/>
    </location>
</feature>
<evidence type="ECO:0000313" key="10">
    <source>
        <dbReference type="Proteomes" id="UP000316614"/>
    </source>
</evidence>
<accession>A0A514CJC0</accession>
<dbReference type="Proteomes" id="UP000316614">
    <property type="component" value="Chromosome"/>
</dbReference>
<dbReference type="SUPFAM" id="SSF75005">
    <property type="entry name" value="Arabinanase/levansucrase/invertase"/>
    <property type="match status" value="1"/>
</dbReference>
<evidence type="ECO:0000313" key="9">
    <source>
        <dbReference type="EMBL" id="QDH79922.1"/>
    </source>
</evidence>
<dbReference type="InterPro" id="IPR006710">
    <property type="entry name" value="Glyco_hydro_43"/>
</dbReference>
<dbReference type="PROSITE" id="PS51257">
    <property type="entry name" value="PROKAR_LIPOPROTEIN"/>
    <property type="match status" value="1"/>
</dbReference>
<dbReference type="PANTHER" id="PTHR43301">
    <property type="entry name" value="ARABINAN ENDO-1,5-ALPHA-L-ARABINOSIDASE"/>
    <property type="match status" value="1"/>
</dbReference>
<dbReference type="GO" id="GO:0004553">
    <property type="term" value="F:hydrolase activity, hydrolyzing O-glycosyl compounds"/>
    <property type="evidence" value="ECO:0007669"/>
    <property type="project" value="InterPro"/>
</dbReference>
<sequence>MMRPLLFIFFYVAALLSMGACSSSAQEPVPDPVEDDDEVIEGQYTNPVWEPVLADPTVVKSGDTFYAYGTEDNWGDEGGYHLVPVIKSKDLIHWELVGDALQSKPTWKPEGGIWAPDVTKVGSQYFMYYSFSTWGDANPGIGLAIADSPEGPFEDYGKIFDSQSIGVNNSIDPFYYEEDGQKYLFWGSFRGLYMIKLTEDGKATVGEKVQVAGDHLEASYIFKKSGFYYLFGSYGSCCEGANSSYQVWVGRSDKLEGPYVDKSGNKLLDGHYGELVVKGNLGDTGFAGPGHNAEIVTDEEGTDWLVYHGMLKSQPRTNNGTNRRTLLIDPILWNGGWPLLFRQVPSIKANDGPVF</sequence>
<evidence type="ECO:0000256" key="7">
    <source>
        <dbReference type="RuleBase" id="RU361187"/>
    </source>
</evidence>
<gene>
    <name evidence="9" type="ORF">FKX85_13125</name>
</gene>
<feature type="chain" id="PRO_5021837369" evidence="8">
    <location>
        <begin position="26"/>
        <end position="355"/>
    </location>
</feature>
<dbReference type="KEGG" id="echi:FKX85_13125"/>
<comment type="pathway">
    <text evidence="1">Glycan metabolism; L-arabinan degradation.</text>
</comment>
<dbReference type="PANTHER" id="PTHR43301:SF3">
    <property type="entry name" value="ARABINAN ENDO-1,5-ALPHA-L-ARABINOSIDASE A-RELATED"/>
    <property type="match status" value="1"/>
</dbReference>
<name>A0A514CJC0_9BACT</name>
<dbReference type="InterPro" id="IPR050727">
    <property type="entry name" value="GH43_arabinanases"/>
</dbReference>